<dbReference type="PANTHER" id="PTHR13353">
    <property type="entry name" value="TRANSMEMBRANE PROTEIN 19"/>
    <property type="match status" value="1"/>
</dbReference>
<dbReference type="GO" id="GO:0016020">
    <property type="term" value="C:membrane"/>
    <property type="evidence" value="ECO:0007669"/>
    <property type="project" value="UniProtKB-SubCell"/>
</dbReference>
<name>A0A4R2S0G2_9FIRM</name>
<dbReference type="EMBL" id="SLXT01000002">
    <property type="protein sequence ID" value="TCP68667.1"/>
    <property type="molecule type" value="Genomic_DNA"/>
</dbReference>
<evidence type="ECO:0000256" key="1">
    <source>
        <dbReference type="ARBA" id="ARBA00004141"/>
    </source>
</evidence>
<sequence>MTQSDLFGLIASYGYVLGLLIVATLVQKWRGYPPEFTRKIVHIGAGMWIVGAVAIFDHWTYGVIPISSFIVLNYISYRFRLNKAVDLAGDTLGTVYFAASVTLLLLIFWPRGEVEVAVAATMIMTWGDAFAAIIGQAMGKHVYMIGGHRRTYEGSLAMAVVSFLVIAVTLAWLRPDLGVLPIIMVSLVLAVIATVLEAVSLKGLDNVAVPLGTGGLLWLMLHDRFPVSMVLTGLVLSSLIGWLAYRRRSLAESGVAGAILVGTLIFGFGGWIWGLTLVAFFVYSSALSKYKEAQKNVVAEEKFDKGSRRDFGQALANGGFGGVLALLHYYFPGEPALFAAFIGCMATVNADTWATEIGVLSKSRPRLITTGKPVVPGTSGGITPLGTTATLLGGLLIGVTVWVFVGVAGMLGGTAGVNAAGVEALGVSAFGVNAAGVNVPGVNAPGVPLAGFVDGWWIILAGMIGGLGGSLADSLMGATVQVMYVNAETGKETEKKRTKSGVPNRYSRGWRWMDNDLVNFISSAMGAGVAVVVAAWFT</sequence>
<evidence type="ECO:0000256" key="4">
    <source>
        <dbReference type="ARBA" id="ARBA00022989"/>
    </source>
</evidence>
<feature type="transmembrane region" description="Helical" evidence="6">
    <location>
        <begin position="179"/>
        <end position="204"/>
    </location>
</feature>
<evidence type="ECO:0000313" key="7">
    <source>
        <dbReference type="EMBL" id="TCP68667.1"/>
    </source>
</evidence>
<dbReference type="InterPro" id="IPR002794">
    <property type="entry name" value="DUF92_TMEM19"/>
</dbReference>
<evidence type="ECO:0000256" key="3">
    <source>
        <dbReference type="ARBA" id="ARBA00022692"/>
    </source>
</evidence>
<accession>A0A4R2S0G2</accession>
<feature type="transmembrane region" description="Helical" evidence="6">
    <location>
        <begin position="257"/>
        <end position="283"/>
    </location>
</feature>
<feature type="transmembrane region" description="Helical" evidence="6">
    <location>
        <begin position="311"/>
        <end position="331"/>
    </location>
</feature>
<feature type="transmembrane region" description="Helical" evidence="6">
    <location>
        <begin position="91"/>
        <end position="110"/>
    </location>
</feature>
<evidence type="ECO:0000256" key="2">
    <source>
        <dbReference type="ARBA" id="ARBA00009012"/>
    </source>
</evidence>
<evidence type="ECO:0000256" key="6">
    <source>
        <dbReference type="SAM" id="Phobius"/>
    </source>
</evidence>
<feature type="transmembrane region" description="Helical" evidence="6">
    <location>
        <begin position="517"/>
        <end position="537"/>
    </location>
</feature>
<dbReference type="AlphaFoldDB" id="A0A4R2S0G2"/>
<feature type="transmembrane region" description="Helical" evidence="6">
    <location>
        <begin position="156"/>
        <end position="173"/>
    </location>
</feature>
<dbReference type="Proteomes" id="UP000294813">
    <property type="component" value="Unassembled WGS sequence"/>
</dbReference>
<dbReference type="Pfam" id="PF01940">
    <property type="entry name" value="DUF92"/>
    <property type="match status" value="1"/>
</dbReference>
<gene>
    <name evidence="7" type="ORF">EDD73_10263</name>
</gene>
<evidence type="ECO:0000313" key="8">
    <source>
        <dbReference type="Proteomes" id="UP000294813"/>
    </source>
</evidence>
<comment type="similarity">
    <text evidence="2">Belongs to the TMEM19 family.</text>
</comment>
<proteinExistence type="inferred from homology"/>
<comment type="caution">
    <text evidence="7">The sequence shown here is derived from an EMBL/GenBank/DDBJ whole genome shotgun (WGS) entry which is preliminary data.</text>
</comment>
<protein>
    <submittedName>
        <fullName evidence="7">Uncharacterized protein (TIGR00297 family)</fullName>
    </submittedName>
</protein>
<reference evidence="7 8" key="1">
    <citation type="submission" date="2019-03" db="EMBL/GenBank/DDBJ databases">
        <title>Genomic Encyclopedia of Type Strains, Phase IV (KMG-IV): sequencing the most valuable type-strain genomes for metagenomic binning, comparative biology and taxonomic classification.</title>
        <authorList>
            <person name="Goeker M."/>
        </authorList>
    </citation>
    <scope>NUCLEOTIDE SEQUENCE [LARGE SCALE GENOMIC DNA]</scope>
    <source>
        <strain evidence="7 8">DSM 11170</strain>
    </source>
</reference>
<keyword evidence="8" id="KW-1185">Reference proteome</keyword>
<feature type="transmembrane region" description="Helical" evidence="6">
    <location>
        <begin position="6"/>
        <end position="27"/>
    </location>
</feature>
<dbReference type="RefSeq" id="WP_207668773.1">
    <property type="nucleotide sequence ID" value="NZ_JAOQNU010000002.1"/>
</dbReference>
<feature type="transmembrane region" description="Helical" evidence="6">
    <location>
        <begin position="381"/>
        <end position="405"/>
    </location>
</feature>
<feature type="transmembrane region" description="Helical" evidence="6">
    <location>
        <begin position="225"/>
        <end position="245"/>
    </location>
</feature>
<keyword evidence="4 6" id="KW-1133">Transmembrane helix</keyword>
<keyword evidence="3 6" id="KW-0812">Transmembrane</keyword>
<dbReference type="PANTHER" id="PTHR13353:SF5">
    <property type="entry name" value="TRANSMEMBRANE PROTEIN 19"/>
    <property type="match status" value="1"/>
</dbReference>
<organism evidence="7 8">
    <name type="scientific">Heliophilum fasciatum</name>
    <dbReference type="NCBI Taxonomy" id="35700"/>
    <lineage>
        <taxon>Bacteria</taxon>
        <taxon>Bacillati</taxon>
        <taxon>Bacillota</taxon>
        <taxon>Clostridia</taxon>
        <taxon>Eubacteriales</taxon>
        <taxon>Heliobacteriaceae</taxon>
        <taxon>Heliophilum</taxon>
    </lineage>
</organism>
<comment type="subcellular location">
    <subcellularLocation>
        <location evidence="1">Membrane</location>
        <topology evidence="1">Multi-pass membrane protein</topology>
    </subcellularLocation>
</comment>
<feature type="transmembrane region" description="Helical" evidence="6">
    <location>
        <begin position="455"/>
        <end position="476"/>
    </location>
</feature>
<evidence type="ECO:0000256" key="5">
    <source>
        <dbReference type="ARBA" id="ARBA00023136"/>
    </source>
</evidence>
<keyword evidence="5 6" id="KW-0472">Membrane</keyword>
<feature type="transmembrane region" description="Helical" evidence="6">
    <location>
        <begin position="116"/>
        <end position="135"/>
    </location>
</feature>